<accession>A0A1H8HB73</accession>
<evidence type="ECO:0000313" key="1">
    <source>
        <dbReference type="EMBL" id="SEN52828.1"/>
    </source>
</evidence>
<dbReference type="AlphaFoldDB" id="A0A1H8HB73"/>
<dbReference type="EMBL" id="FOBO01000019">
    <property type="protein sequence ID" value="SEN52828.1"/>
    <property type="molecule type" value="Genomic_DNA"/>
</dbReference>
<dbReference type="Proteomes" id="UP000182160">
    <property type="component" value="Unassembled WGS sequence"/>
</dbReference>
<reference evidence="1 2" key="1">
    <citation type="submission" date="2016-10" db="EMBL/GenBank/DDBJ databases">
        <authorList>
            <person name="de Groot N.N."/>
        </authorList>
    </citation>
    <scope>NUCLEOTIDE SEQUENCE [LARGE SCALE GENOMIC DNA]</scope>
    <source>
        <strain evidence="1 2">DSM 11457</strain>
    </source>
</reference>
<dbReference type="RefSeq" id="WP_074787913.1">
    <property type="nucleotide sequence ID" value="NZ_FOBO01000019.1"/>
</dbReference>
<evidence type="ECO:0000313" key="2">
    <source>
        <dbReference type="Proteomes" id="UP000182160"/>
    </source>
</evidence>
<name>A0A1H8HB73_9RHOB</name>
<sequence>MTKQLPRYCEINRNMKFRASSSLIQARRYERSQIIVDTEPPENTQWIMSRFDLPLRRSNAQFRITKANGVSENITLNNRKRQMLQALMRSPVYCASPVRLSDIVFRLWRENGINIETQLYQDHDFDENIRYGIYVLTDQVRYLGEARSMERDDTSFGVEA</sequence>
<organism evidence="1 2">
    <name type="scientific">Roseovarius tolerans</name>
    <dbReference type="NCBI Taxonomy" id="74031"/>
    <lineage>
        <taxon>Bacteria</taxon>
        <taxon>Pseudomonadati</taxon>
        <taxon>Pseudomonadota</taxon>
        <taxon>Alphaproteobacteria</taxon>
        <taxon>Rhodobacterales</taxon>
        <taxon>Roseobacteraceae</taxon>
        <taxon>Roseovarius</taxon>
    </lineage>
</organism>
<protein>
    <submittedName>
        <fullName evidence="1">Uncharacterized protein</fullName>
    </submittedName>
</protein>
<proteinExistence type="predicted"/>
<gene>
    <name evidence="1" type="ORF">SAMN04488077_11953</name>
</gene>